<dbReference type="InterPro" id="IPR000719">
    <property type="entry name" value="Prot_kinase_dom"/>
</dbReference>
<dbReference type="SUPFAM" id="SSF56112">
    <property type="entry name" value="Protein kinase-like (PK-like)"/>
    <property type="match status" value="1"/>
</dbReference>
<evidence type="ECO:0000256" key="5">
    <source>
        <dbReference type="SAM" id="MobiDB-lite"/>
    </source>
</evidence>
<keyword evidence="8" id="KW-1185">Reference proteome</keyword>
<comment type="caution">
    <text evidence="7">The sequence shown here is derived from an EMBL/GenBank/DDBJ whole genome shotgun (WGS) entry which is preliminary data.</text>
</comment>
<dbReference type="PANTHER" id="PTHR43289:SF34">
    <property type="entry name" value="SERINE_THREONINE-PROTEIN KINASE YBDM-RELATED"/>
    <property type="match status" value="1"/>
</dbReference>
<dbReference type="Pfam" id="PF00069">
    <property type="entry name" value="Pkinase"/>
    <property type="match status" value="1"/>
</dbReference>
<keyword evidence="4" id="KW-0067">ATP-binding</keyword>
<dbReference type="SMART" id="SM00220">
    <property type="entry name" value="S_TKc"/>
    <property type="match status" value="1"/>
</dbReference>
<evidence type="ECO:0000313" key="8">
    <source>
        <dbReference type="Proteomes" id="UP001597024"/>
    </source>
</evidence>
<name>A0ABW3DKY1_9ACTN</name>
<dbReference type="PROSITE" id="PS50011">
    <property type="entry name" value="PROTEIN_KINASE_DOM"/>
    <property type="match status" value="1"/>
</dbReference>
<accession>A0ABW3DKY1</accession>
<proteinExistence type="predicted"/>
<dbReference type="PANTHER" id="PTHR43289">
    <property type="entry name" value="MITOGEN-ACTIVATED PROTEIN KINASE KINASE KINASE 20-RELATED"/>
    <property type="match status" value="1"/>
</dbReference>
<sequence>MEPGEMLGGRYRLIEPCGQGGMAEVWKAYDTERRLEVAVKVVRPARDLVGQWFDTGHMHQGRAELHGRFRREGEVLAGLSHPGIPELYDRGVHGDRPYIVMRLVKGKSLHWLLENRRPFARSVVIAIAWQIADALACAHAARLVHRDLKPHNVKVDHDGTVVLLDFGIALPLLPGVTRYTAQGTTLGSKGYMAPEQIREDPLTLRTDLYAYGCVVFELFTGRRPFGTEKGLSIVSQHLESAPPSVQEFAPWVSDDIDELILRLLAKEPGDRPPNVQAVLKALKPHLPVPGDPAPDLSIGPDPTLRFRRPEGASSGSDHAARPPVVRRPALARRGGGWISRRNIEEYLAEVGRELAEGAAGSATERLAELLPDARRQFGADPLVRRARRACADSLRIAGECARAGDLYRQQVGDLGRPDAPALQAERLTTLLRVAECRIPLREIESALDGLREVANDVGALPVELAEQVISHCEELGLELAELGYVAEVDEILDPLRRRPPDQEV</sequence>
<evidence type="ECO:0000256" key="2">
    <source>
        <dbReference type="ARBA" id="ARBA00022741"/>
    </source>
</evidence>
<dbReference type="Gene3D" id="1.10.510.10">
    <property type="entry name" value="Transferase(Phosphotransferase) domain 1"/>
    <property type="match status" value="1"/>
</dbReference>
<feature type="region of interest" description="Disordered" evidence="5">
    <location>
        <begin position="289"/>
        <end position="323"/>
    </location>
</feature>
<feature type="domain" description="Protein kinase" evidence="6">
    <location>
        <begin position="11"/>
        <end position="286"/>
    </location>
</feature>
<keyword evidence="7" id="KW-0723">Serine/threonine-protein kinase</keyword>
<keyword evidence="3 7" id="KW-0418">Kinase</keyword>
<organism evidence="7 8">
    <name type="scientific">Streptosporangium algeriense</name>
    <dbReference type="NCBI Taxonomy" id="1682748"/>
    <lineage>
        <taxon>Bacteria</taxon>
        <taxon>Bacillati</taxon>
        <taxon>Actinomycetota</taxon>
        <taxon>Actinomycetes</taxon>
        <taxon>Streptosporangiales</taxon>
        <taxon>Streptosporangiaceae</taxon>
        <taxon>Streptosporangium</taxon>
    </lineage>
</organism>
<dbReference type="GO" id="GO:0004674">
    <property type="term" value="F:protein serine/threonine kinase activity"/>
    <property type="evidence" value="ECO:0007669"/>
    <property type="project" value="UniProtKB-KW"/>
</dbReference>
<evidence type="ECO:0000259" key="6">
    <source>
        <dbReference type="PROSITE" id="PS50011"/>
    </source>
</evidence>
<evidence type="ECO:0000313" key="7">
    <source>
        <dbReference type="EMBL" id="MFD0883223.1"/>
    </source>
</evidence>
<keyword evidence="1" id="KW-0808">Transferase</keyword>
<evidence type="ECO:0000256" key="1">
    <source>
        <dbReference type="ARBA" id="ARBA00022679"/>
    </source>
</evidence>
<keyword evidence="2" id="KW-0547">Nucleotide-binding</keyword>
<dbReference type="EMBL" id="JBHTHX010000016">
    <property type="protein sequence ID" value="MFD0883223.1"/>
    <property type="molecule type" value="Genomic_DNA"/>
</dbReference>
<dbReference type="Proteomes" id="UP001597024">
    <property type="component" value="Unassembled WGS sequence"/>
</dbReference>
<gene>
    <name evidence="7" type="ORF">ACFQ08_01410</name>
</gene>
<reference evidence="8" key="1">
    <citation type="journal article" date="2019" name="Int. J. Syst. Evol. Microbiol.">
        <title>The Global Catalogue of Microorganisms (GCM) 10K type strain sequencing project: providing services to taxonomists for standard genome sequencing and annotation.</title>
        <authorList>
            <consortium name="The Broad Institute Genomics Platform"/>
            <consortium name="The Broad Institute Genome Sequencing Center for Infectious Disease"/>
            <person name="Wu L."/>
            <person name="Ma J."/>
        </authorList>
    </citation>
    <scope>NUCLEOTIDE SEQUENCE [LARGE SCALE GENOMIC DNA]</scope>
    <source>
        <strain evidence="8">CCUG 62974</strain>
    </source>
</reference>
<dbReference type="InterPro" id="IPR011009">
    <property type="entry name" value="Kinase-like_dom_sf"/>
</dbReference>
<dbReference type="Gene3D" id="3.30.200.20">
    <property type="entry name" value="Phosphorylase Kinase, domain 1"/>
    <property type="match status" value="1"/>
</dbReference>
<protein>
    <submittedName>
        <fullName evidence="7">Serine/threonine protein kinase</fullName>
    </submittedName>
</protein>
<evidence type="ECO:0000256" key="3">
    <source>
        <dbReference type="ARBA" id="ARBA00022777"/>
    </source>
</evidence>
<evidence type="ECO:0000256" key="4">
    <source>
        <dbReference type="ARBA" id="ARBA00022840"/>
    </source>
</evidence>
<dbReference type="CDD" id="cd14014">
    <property type="entry name" value="STKc_PknB_like"/>
    <property type="match status" value="1"/>
</dbReference>